<dbReference type="Proteomes" id="UP001198565">
    <property type="component" value="Unassembled WGS sequence"/>
</dbReference>
<evidence type="ECO:0000259" key="1">
    <source>
        <dbReference type="Pfam" id="PF26366"/>
    </source>
</evidence>
<name>A0ABS7QX12_9ACTN</name>
<accession>A0ABS7QX12</accession>
<reference evidence="2 3" key="1">
    <citation type="submission" date="2021-08" db="EMBL/GenBank/DDBJ databases">
        <title>Streptomyces sp. PTM05 isolated from lichen.</title>
        <authorList>
            <person name="Somphong A."/>
            <person name="Phongsopitanun W."/>
            <person name="Tanasupawat S."/>
        </authorList>
    </citation>
    <scope>NUCLEOTIDE SEQUENCE [LARGE SCALE GENOMIC DNA]</scope>
    <source>
        <strain evidence="2 3">Ptm05</strain>
    </source>
</reference>
<dbReference type="EMBL" id="JAINVZ010000009">
    <property type="protein sequence ID" value="MBY8886319.1"/>
    <property type="molecule type" value="Genomic_DNA"/>
</dbReference>
<dbReference type="Pfam" id="PF26366">
    <property type="entry name" value="DUF8094"/>
    <property type="match status" value="1"/>
</dbReference>
<evidence type="ECO:0000313" key="3">
    <source>
        <dbReference type="Proteomes" id="UP001198565"/>
    </source>
</evidence>
<organism evidence="2 3">
    <name type="scientific">Streptantibioticus parmotrematis</name>
    <dbReference type="NCBI Taxonomy" id="2873249"/>
    <lineage>
        <taxon>Bacteria</taxon>
        <taxon>Bacillati</taxon>
        <taxon>Actinomycetota</taxon>
        <taxon>Actinomycetes</taxon>
        <taxon>Kitasatosporales</taxon>
        <taxon>Streptomycetaceae</taxon>
        <taxon>Streptantibioticus</taxon>
    </lineage>
</organism>
<protein>
    <recommendedName>
        <fullName evidence="1">DUF8094 domain-containing protein</fullName>
    </recommendedName>
</protein>
<comment type="caution">
    <text evidence="2">The sequence shown here is derived from an EMBL/GenBank/DDBJ whole genome shotgun (WGS) entry which is preliminary data.</text>
</comment>
<keyword evidence="3" id="KW-1185">Reference proteome</keyword>
<gene>
    <name evidence="2" type="ORF">K7472_15805</name>
</gene>
<feature type="domain" description="DUF8094" evidence="1">
    <location>
        <begin position="27"/>
        <end position="316"/>
    </location>
</feature>
<sequence>MVWLAATGLLAAGATGCVTVHGERALVPSVQRADATKALERFVRLTNEANTQLDPSVNTQAETGALGAIDGAGIKARHVGSPAGNPGYKPLVLTDSRLVVPRQRGWPKWFVVDTADNRDKDRWLLVFTRDSVAEQWKASYLLVVTPGADPRFATDTKGYAEPVPVTGSGLLLQPGGLGPAYAAYLQRGDAGSPDFAAGPDTTVLRQQRRTQYAPTPQVVTQFADAGADPVRYPPVALRLADGGALVFFTTQHTMKQTVAKGPVRVQDPTVNALLTGTPSRSVTLTYVSEQVATVPSAATGGGEVVFVDRIAGLVSATGQ</sequence>
<proteinExistence type="predicted"/>
<evidence type="ECO:0000313" key="2">
    <source>
        <dbReference type="EMBL" id="MBY8886319.1"/>
    </source>
</evidence>
<dbReference type="InterPro" id="IPR058407">
    <property type="entry name" value="DUF8094"/>
</dbReference>